<accession>A0A1H3SDS5</accession>
<gene>
    <name evidence="2" type="ORF">SAMN05421504_113133</name>
</gene>
<dbReference type="PANTHER" id="PTHR34075">
    <property type="entry name" value="BLR3430 PROTEIN"/>
    <property type="match status" value="1"/>
</dbReference>
<dbReference type="OrthoDB" id="4542282at2"/>
<dbReference type="InterPro" id="IPR052513">
    <property type="entry name" value="Thioester_dehydratase-like"/>
</dbReference>
<dbReference type="InterPro" id="IPR012340">
    <property type="entry name" value="NA-bd_OB-fold"/>
</dbReference>
<dbReference type="InterPro" id="IPR022002">
    <property type="entry name" value="ChsH2_Znr"/>
</dbReference>
<dbReference type="STRING" id="589385.SAMN05421504_113133"/>
<sequence length="121" mass="12913">MVLRDEASAPFFDALARGELTVRQCSDCGELAAPQARACPVCSATEHAWTAVEGSGVVVSWTVRRDRGGEILAVGGIVELAEGPWLRARLAVEPCRLSAGLPVTVLIERRDGEEPVPVFTL</sequence>
<dbReference type="RefSeq" id="WP_091299007.1">
    <property type="nucleotide sequence ID" value="NZ_FNON01000013.1"/>
</dbReference>
<evidence type="ECO:0000259" key="1">
    <source>
        <dbReference type="Pfam" id="PF12172"/>
    </source>
</evidence>
<organism evidence="2 3">
    <name type="scientific">Amycolatopsis xylanica</name>
    <dbReference type="NCBI Taxonomy" id="589385"/>
    <lineage>
        <taxon>Bacteria</taxon>
        <taxon>Bacillati</taxon>
        <taxon>Actinomycetota</taxon>
        <taxon>Actinomycetes</taxon>
        <taxon>Pseudonocardiales</taxon>
        <taxon>Pseudonocardiaceae</taxon>
        <taxon>Amycolatopsis</taxon>
    </lineage>
</organism>
<evidence type="ECO:0000313" key="3">
    <source>
        <dbReference type="Proteomes" id="UP000199515"/>
    </source>
</evidence>
<dbReference type="Gene3D" id="6.10.30.10">
    <property type="match status" value="1"/>
</dbReference>
<dbReference type="Proteomes" id="UP000199515">
    <property type="component" value="Unassembled WGS sequence"/>
</dbReference>
<feature type="domain" description="ChsH2 rubredoxin-like zinc ribbon" evidence="1">
    <location>
        <begin position="12"/>
        <end position="46"/>
    </location>
</feature>
<dbReference type="EMBL" id="FNON01000013">
    <property type="protein sequence ID" value="SDZ35887.1"/>
    <property type="molecule type" value="Genomic_DNA"/>
</dbReference>
<proteinExistence type="predicted"/>
<dbReference type="Pfam" id="PF12172">
    <property type="entry name" value="zf-ChsH2"/>
    <property type="match status" value="1"/>
</dbReference>
<keyword evidence="3" id="KW-1185">Reference proteome</keyword>
<dbReference type="AlphaFoldDB" id="A0A1H3SDS5"/>
<reference evidence="2 3" key="1">
    <citation type="submission" date="2016-10" db="EMBL/GenBank/DDBJ databases">
        <authorList>
            <person name="de Groot N.N."/>
        </authorList>
    </citation>
    <scope>NUCLEOTIDE SEQUENCE [LARGE SCALE GENOMIC DNA]</scope>
    <source>
        <strain evidence="2 3">CPCC 202699</strain>
    </source>
</reference>
<evidence type="ECO:0000313" key="2">
    <source>
        <dbReference type="EMBL" id="SDZ35887.1"/>
    </source>
</evidence>
<dbReference type="SUPFAM" id="SSF50249">
    <property type="entry name" value="Nucleic acid-binding proteins"/>
    <property type="match status" value="1"/>
</dbReference>
<protein>
    <recommendedName>
        <fullName evidence="1">ChsH2 rubredoxin-like zinc ribbon domain-containing protein</fullName>
    </recommendedName>
</protein>
<dbReference type="PANTHER" id="PTHR34075:SF5">
    <property type="entry name" value="BLR3430 PROTEIN"/>
    <property type="match status" value="1"/>
</dbReference>
<name>A0A1H3SDS5_9PSEU</name>